<dbReference type="EMBL" id="BGPR01118952">
    <property type="protein sequence ID" value="GBN14384.1"/>
    <property type="molecule type" value="Genomic_DNA"/>
</dbReference>
<name>A0A4Y2LIK6_ARAVE</name>
<gene>
    <name evidence="1" type="ORF">AVEN_72219_1</name>
</gene>
<protein>
    <submittedName>
        <fullName evidence="1">Uncharacterized protein</fullName>
    </submittedName>
</protein>
<organism evidence="1 2">
    <name type="scientific">Araneus ventricosus</name>
    <name type="common">Orbweaver spider</name>
    <name type="synonym">Epeira ventricosa</name>
    <dbReference type="NCBI Taxonomy" id="182803"/>
    <lineage>
        <taxon>Eukaryota</taxon>
        <taxon>Metazoa</taxon>
        <taxon>Ecdysozoa</taxon>
        <taxon>Arthropoda</taxon>
        <taxon>Chelicerata</taxon>
        <taxon>Arachnida</taxon>
        <taxon>Araneae</taxon>
        <taxon>Araneomorphae</taxon>
        <taxon>Entelegynae</taxon>
        <taxon>Araneoidea</taxon>
        <taxon>Araneidae</taxon>
        <taxon>Araneus</taxon>
    </lineage>
</organism>
<comment type="caution">
    <text evidence="1">The sequence shown here is derived from an EMBL/GenBank/DDBJ whole genome shotgun (WGS) entry which is preliminary data.</text>
</comment>
<proteinExistence type="predicted"/>
<evidence type="ECO:0000313" key="1">
    <source>
        <dbReference type="EMBL" id="GBN14384.1"/>
    </source>
</evidence>
<reference evidence="1 2" key="1">
    <citation type="journal article" date="2019" name="Sci. Rep.">
        <title>Orb-weaving spider Araneus ventricosus genome elucidates the spidroin gene catalogue.</title>
        <authorList>
            <person name="Kono N."/>
            <person name="Nakamura H."/>
            <person name="Ohtoshi R."/>
            <person name="Moran D.A.P."/>
            <person name="Shinohara A."/>
            <person name="Yoshida Y."/>
            <person name="Fujiwara M."/>
            <person name="Mori M."/>
            <person name="Tomita M."/>
            <person name="Arakawa K."/>
        </authorList>
    </citation>
    <scope>NUCLEOTIDE SEQUENCE [LARGE SCALE GENOMIC DNA]</scope>
</reference>
<dbReference type="Proteomes" id="UP000499080">
    <property type="component" value="Unassembled WGS sequence"/>
</dbReference>
<keyword evidence="2" id="KW-1185">Reference proteome</keyword>
<evidence type="ECO:0000313" key="2">
    <source>
        <dbReference type="Proteomes" id="UP000499080"/>
    </source>
</evidence>
<dbReference type="AlphaFoldDB" id="A0A4Y2LIK6"/>
<sequence length="130" mass="14266">MTITSPGACAKARRVSESAAEQHTSPFVNNKSFFLLFRSTAGEFTLTAERCFPLAQYRFEMDAELKYCVDQFDEANFAVSVRRIESIFVAKNLDKFLNATRTVAAKMSASGESGRGGYGAAVLSELNQNS</sequence>
<accession>A0A4Y2LIK6</accession>